<evidence type="ECO:0000256" key="2">
    <source>
        <dbReference type="ARBA" id="ARBA00023180"/>
    </source>
</evidence>
<dbReference type="Proteomes" id="UP000291343">
    <property type="component" value="Unassembled WGS sequence"/>
</dbReference>
<organism evidence="4 5">
    <name type="scientific">Laodelphax striatellus</name>
    <name type="common">Small brown planthopper</name>
    <name type="synonym">Delphax striatella</name>
    <dbReference type="NCBI Taxonomy" id="195883"/>
    <lineage>
        <taxon>Eukaryota</taxon>
        <taxon>Metazoa</taxon>
        <taxon>Ecdysozoa</taxon>
        <taxon>Arthropoda</taxon>
        <taxon>Hexapoda</taxon>
        <taxon>Insecta</taxon>
        <taxon>Pterygota</taxon>
        <taxon>Neoptera</taxon>
        <taxon>Paraneoptera</taxon>
        <taxon>Hemiptera</taxon>
        <taxon>Auchenorrhyncha</taxon>
        <taxon>Fulgoroidea</taxon>
        <taxon>Delphacidae</taxon>
        <taxon>Criomorphinae</taxon>
        <taxon>Laodelphax</taxon>
    </lineage>
</organism>
<evidence type="ECO:0000313" key="5">
    <source>
        <dbReference type="Proteomes" id="UP000291343"/>
    </source>
</evidence>
<evidence type="ECO:0000256" key="1">
    <source>
        <dbReference type="ARBA" id="ARBA00005679"/>
    </source>
</evidence>
<comment type="similarity">
    <text evidence="1">Belongs to the GILT family.</text>
</comment>
<evidence type="ECO:0000256" key="3">
    <source>
        <dbReference type="SAM" id="SignalP"/>
    </source>
</evidence>
<dbReference type="PANTHER" id="PTHR13234:SF68">
    <property type="entry name" value="GH19763P"/>
    <property type="match status" value="1"/>
</dbReference>
<evidence type="ECO:0008006" key="6">
    <source>
        <dbReference type="Google" id="ProtNLM"/>
    </source>
</evidence>
<dbReference type="OrthoDB" id="958254at2759"/>
<keyword evidence="5" id="KW-1185">Reference proteome</keyword>
<name>A0A482XU76_LAOST</name>
<gene>
    <name evidence="4" type="ORF">LSTR_LSTR008390</name>
</gene>
<accession>A0A482XU76</accession>
<dbReference type="InParanoid" id="A0A482XU76"/>
<feature type="signal peptide" evidence="3">
    <location>
        <begin position="1"/>
        <end position="22"/>
    </location>
</feature>
<proteinExistence type="inferred from homology"/>
<reference evidence="4 5" key="1">
    <citation type="journal article" date="2017" name="Gigascience">
        <title>Genome sequence of the small brown planthopper, Laodelphax striatellus.</title>
        <authorList>
            <person name="Zhu J."/>
            <person name="Jiang F."/>
            <person name="Wang X."/>
            <person name="Yang P."/>
            <person name="Bao Y."/>
            <person name="Zhao W."/>
            <person name="Wang W."/>
            <person name="Lu H."/>
            <person name="Wang Q."/>
            <person name="Cui N."/>
            <person name="Li J."/>
            <person name="Chen X."/>
            <person name="Luo L."/>
            <person name="Yu J."/>
            <person name="Kang L."/>
            <person name="Cui F."/>
        </authorList>
    </citation>
    <scope>NUCLEOTIDE SEQUENCE [LARGE SCALE GENOMIC DNA]</scope>
    <source>
        <strain evidence="4">Lst14</strain>
    </source>
</reference>
<evidence type="ECO:0000313" key="4">
    <source>
        <dbReference type="EMBL" id="RZF49104.1"/>
    </source>
</evidence>
<sequence length="269" mass="30419">MHLTAFLALVLHALLMSASTLAQTATDKRCSSTNPQQFKPMYDPMPGKMPYMPMHYPMPGKGAYPDMFTPMYNFMPGKDGYPEMFTPTLNSMPKEKVSVHVFYTTFCMDSQNLIMNQIAPGWPKYESKADIEFIPWGKSMSTMDGGFRCQHGPEECRQNMIDSCVLSNLGKGAKQLQYVACRMQMPAFDDHVQKCAEMQQVSWSDVVSCTTSGMGKDLQLEAERVTRQMTPGPRFVPTVVFNKVYNDLYQMEVERGGFDKVMCMSLQAC</sequence>
<protein>
    <recommendedName>
        <fullName evidence="6">Gamma-interferon inducible lysosomal thiol reductase</fullName>
    </recommendedName>
</protein>
<keyword evidence="3" id="KW-0732">Signal</keyword>
<dbReference type="STRING" id="195883.A0A482XU76"/>
<dbReference type="Pfam" id="PF03227">
    <property type="entry name" value="GILT"/>
    <property type="match status" value="1"/>
</dbReference>
<dbReference type="GO" id="GO:0016671">
    <property type="term" value="F:oxidoreductase activity, acting on a sulfur group of donors, disulfide as acceptor"/>
    <property type="evidence" value="ECO:0007669"/>
    <property type="project" value="InterPro"/>
</dbReference>
<feature type="chain" id="PRO_5019793408" description="Gamma-interferon inducible lysosomal thiol reductase" evidence="3">
    <location>
        <begin position="23"/>
        <end position="269"/>
    </location>
</feature>
<keyword evidence="2" id="KW-0325">Glycoprotein</keyword>
<comment type="caution">
    <text evidence="4">The sequence shown here is derived from an EMBL/GenBank/DDBJ whole genome shotgun (WGS) entry which is preliminary data.</text>
</comment>
<dbReference type="AlphaFoldDB" id="A0A482XU76"/>
<dbReference type="SMR" id="A0A482XU76"/>
<dbReference type="PANTHER" id="PTHR13234">
    <property type="entry name" value="GAMMA-INTERFERON INDUCIBLE LYSOSOMAL THIOL REDUCTASE GILT"/>
    <property type="match status" value="1"/>
</dbReference>
<dbReference type="EMBL" id="QKKF02000377">
    <property type="protein sequence ID" value="RZF49104.1"/>
    <property type="molecule type" value="Genomic_DNA"/>
</dbReference>
<dbReference type="InterPro" id="IPR004911">
    <property type="entry name" value="Interferon-induced_GILT"/>
</dbReference>